<evidence type="ECO:0000256" key="3">
    <source>
        <dbReference type="ARBA" id="ARBA00022989"/>
    </source>
</evidence>
<evidence type="ECO:0000256" key="5">
    <source>
        <dbReference type="SAM" id="Phobius"/>
    </source>
</evidence>
<feature type="transmembrane region" description="Helical" evidence="5">
    <location>
        <begin position="118"/>
        <end position="138"/>
    </location>
</feature>
<dbReference type="AlphaFoldDB" id="A0AAU7JGS9"/>
<evidence type="ECO:0000313" key="7">
    <source>
        <dbReference type="EMBL" id="XBO39503.1"/>
    </source>
</evidence>
<dbReference type="GO" id="GO:0016020">
    <property type="term" value="C:membrane"/>
    <property type="evidence" value="ECO:0007669"/>
    <property type="project" value="UniProtKB-SubCell"/>
</dbReference>
<accession>A0AAU7JGS9</accession>
<feature type="transmembrane region" description="Helical" evidence="5">
    <location>
        <begin position="37"/>
        <end position="55"/>
    </location>
</feature>
<name>A0AAU7JGS9_9HYPH</name>
<organism evidence="7">
    <name type="scientific">Alsobacter sp. KACC 23698</name>
    <dbReference type="NCBI Taxonomy" id="3149229"/>
    <lineage>
        <taxon>Bacteria</taxon>
        <taxon>Pseudomonadati</taxon>
        <taxon>Pseudomonadota</taxon>
        <taxon>Alphaproteobacteria</taxon>
        <taxon>Hyphomicrobiales</taxon>
        <taxon>Alsobacteraceae</taxon>
        <taxon>Alsobacter</taxon>
    </lineage>
</organism>
<feature type="transmembrane region" description="Helical" evidence="5">
    <location>
        <begin position="242"/>
        <end position="262"/>
    </location>
</feature>
<feature type="transmembrane region" description="Helical" evidence="5">
    <location>
        <begin position="268"/>
        <end position="286"/>
    </location>
</feature>
<evidence type="ECO:0000259" key="6">
    <source>
        <dbReference type="Pfam" id="PF00892"/>
    </source>
</evidence>
<comment type="subcellular location">
    <subcellularLocation>
        <location evidence="1">Membrane</location>
        <topology evidence="1">Multi-pass membrane protein</topology>
    </subcellularLocation>
</comment>
<feature type="transmembrane region" description="Helical" evidence="5">
    <location>
        <begin position="175"/>
        <end position="194"/>
    </location>
</feature>
<sequence length="306" mass="31629">MPGALPLPHILLALAVVAVWGTNFVVIRVGLSHLPPLTFATLRFAFAVVPAIAFVKRPAVPWRHLAAYGVLIGAGQFGLLFIAINGFISPGLASLVVQAQVFFTIGLSMALNGERVRLYQVVALLLACAGLAVIASHVDASTTPLGLGLVLLAAACWAAGNMVAKASGRVNMVAYVVWSSLFAVPPLVALSLAFEGWPAIAHGLAAAGPETWAAVLWQSVGNSLFGYAAWGWLLARHPAATITPMALLIPVFGLGASALLLGEPMPPWKLAATALVVGGLAIGLLWPRLSGLREGRAAADPASAPR</sequence>
<dbReference type="PANTHER" id="PTHR32322">
    <property type="entry name" value="INNER MEMBRANE TRANSPORTER"/>
    <property type="match status" value="1"/>
</dbReference>
<dbReference type="EMBL" id="CP157484">
    <property type="protein sequence ID" value="XBO39503.1"/>
    <property type="molecule type" value="Genomic_DNA"/>
</dbReference>
<dbReference type="RefSeq" id="WP_406856348.1">
    <property type="nucleotide sequence ID" value="NZ_CP157484.1"/>
</dbReference>
<keyword evidence="4 5" id="KW-0472">Membrane</keyword>
<keyword evidence="2 5" id="KW-0812">Transmembrane</keyword>
<feature type="domain" description="EamA" evidence="6">
    <location>
        <begin position="145"/>
        <end position="282"/>
    </location>
</feature>
<proteinExistence type="predicted"/>
<feature type="transmembrane region" description="Helical" evidence="5">
    <location>
        <begin position="12"/>
        <end position="31"/>
    </location>
</feature>
<dbReference type="Pfam" id="PF00892">
    <property type="entry name" value="EamA"/>
    <property type="match status" value="2"/>
</dbReference>
<dbReference type="PANTHER" id="PTHR32322:SF9">
    <property type="entry name" value="AMINO-ACID METABOLITE EFFLUX PUMP-RELATED"/>
    <property type="match status" value="1"/>
</dbReference>
<dbReference type="InterPro" id="IPR037185">
    <property type="entry name" value="EmrE-like"/>
</dbReference>
<reference evidence="7" key="1">
    <citation type="submission" date="2024-05" db="EMBL/GenBank/DDBJ databases">
        <authorList>
            <person name="Kim S."/>
            <person name="Heo J."/>
            <person name="Choi H."/>
            <person name="Choi Y."/>
            <person name="Kwon S.-W."/>
            <person name="Kim Y."/>
        </authorList>
    </citation>
    <scope>NUCLEOTIDE SEQUENCE</scope>
    <source>
        <strain evidence="7">KACC 23698</strain>
    </source>
</reference>
<dbReference type="InterPro" id="IPR050638">
    <property type="entry name" value="AA-Vitamin_Transporters"/>
</dbReference>
<gene>
    <name evidence="7" type="ORF">ABEG18_01570</name>
</gene>
<feature type="transmembrane region" description="Helical" evidence="5">
    <location>
        <begin position="92"/>
        <end position="111"/>
    </location>
</feature>
<evidence type="ECO:0000256" key="2">
    <source>
        <dbReference type="ARBA" id="ARBA00022692"/>
    </source>
</evidence>
<dbReference type="SUPFAM" id="SSF103481">
    <property type="entry name" value="Multidrug resistance efflux transporter EmrE"/>
    <property type="match status" value="2"/>
</dbReference>
<feature type="domain" description="EamA" evidence="6">
    <location>
        <begin position="10"/>
        <end position="135"/>
    </location>
</feature>
<feature type="transmembrane region" description="Helical" evidence="5">
    <location>
        <begin position="144"/>
        <end position="163"/>
    </location>
</feature>
<evidence type="ECO:0000256" key="4">
    <source>
        <dbReference type="ARBA" id="ARBA00023136"/>
    </source>
</evidence>
<feature type="transmembrane region" description="Helical" evidence="5">
    <location>
        <begin position="67"/>
        <end position="86"/>
    </location>
</feature>
<dbReference type="InterPro" id="IPR000620">
    <property type="entry name" value="EamA_dom"/>
</dbReference>
<protein>
    <submittedName>
        <fullName evidence="7">EamA family transporter</fullName>
    </submittedName>
</protein>
<feature type="transmembrane region" description="Helical" evidence="5">
    <location>
        <begin position="214"/>
        <end position="235"/>
    </location>
</feature>
<evidence type="ECO:0000256" key="1">
    <source>
        <dbReference type="ARBA" id="ARBA00004141"/>
    </source>
</evidence>
<keyword evidence="3 5" id="KW-1133">Transmembrane helix</keyword>